<sequence length="144" mass="16866">MKKLISEKFVKQSIIKWLFRSGWGRNLEVGELRDQGVDIRVKNNKVSRFFLIETKGEGKTRQVSESTFVHSLGQIITRMKTGGTTRYYYGLGLPELSAKIALRRIPWQIAKKLYLIILSVNQREDVIEYDWTSLKKFQNKKLKN</sequence>
<dbReference type="EMBL" id="PCRH01000026">
    <property type="protein sequence ID" value="PIP17198.1"/>
    <property type="molecule type" value="Genomic_DNA"/>
</dbReference>
<comment type="caution">
    <text evidence="1">The sequence shown here is derived from an EMBL/GenBank/DDBJ whole genome shotgun (WGS) entry which is preliminary data.</text>
</comment>
<reference evidence="1 2" key="1">
    <citation type="submission" date="2017-09" db="EMBL/GenBank/DDBJ databases">
        <title>Depth-based differentiation of microbial function through sediment-hosted aquifers and enrichment of novel symbionts in the deep terrestrial subsurface.</title>
        <authorList>
            <person name="Probst A.J."/>
            <person name="Ladd B."/>
            <person name="Jarett J.K."/>
            <person name="Geller-Mcgrath D.E."/>
            <person name="Sieber C.M."/>
            <person name="Emerson J.B."/>
            <person name="Anantharaman K."/>
            <person name="Thomas B.C."/>
            <person name="Malmstrom R."/>
            <person name="Stieglmeier M."/>
            <person name="Klingl A."/>
            <person name="Woyke T."/>
            <person name="Ryan C.M."/>
            <person name="Banfield J.F."/>
        </authorList>
    </citation>
    <scope>NUCLEOTIDE SEQUENCE [LARGE SCALE GENOMIC DNA]</scope>
    <source>
        <strain evidence="1">CG23_combo_of_CG06-09_8_20_14_all_37_13</strain>
    </source>
</reference>
<organism evidence="1 2">
    <name type="scientific">Candidatus Portnoybacteria bacterium CG23_combo_of_CG06-09_8_20_14_all_37_13</name>
    <dbReference type="NCBI Taxonomy" id="1974819"/>
    <lineage>
        <taxon>Bacteria</taxon>
        <taxon>Candidatus Portnoyibacteriota</taxon>
    </lineage>
</organism>
<dbReference type="AlphaFoldDB" id="A0A2G9YD88"/>
<proteinExistence type="predicted"/>
<accession>A0A2G9YD88</accession>
<evidence type="ECO:0000313" key="1">
    <source>
        <dbReference type="EMBL" id="PIP17198.1"/>
    </source>
</evidence>
<name>A0A2G9YD88_9BACT</name>
<evidence type="ECO:0000313" key="2">
    <source>
        <dbReference type="Proteomes" id="UP000231480"/>
    </source>
</evidence>
<gene>
    <name evidence="1" type="ORF">COX44_01190</name>
</gene>
<protein>
    <submittedName>
        <fullName evidence="1">Uncharacterized protein</fullName>
    </submittedName>
</protein>
<dbReference type="Proteomes" id="UP000231480">
    <property type="component" value="Unassembled WGS sequence"/>
</dbReference>